<dbReference type="Proteomes" id="UP000324705">
    <property type="component" value="Chromosome 4B"/>
</dbReference>
<feature type="region of interest" description="Disordered" evidence="1">
    <location>
        <begin position="27"/>
        <end position="116"/>
    </location>
</feature>
<proteinExistence type="predicted"/>
<evidence type="ECO:0000313" key="3">
    <source>
        <dbReference type="Proteomes" id="UP000324705"/>
    </source>
</evidence>
<organism evidence="2 3">
    <name type="scientific">Triticum turgidum subsp. durum</name>
    <name type="common">Durum wheat</name>
    <name type="synonym">Triticum durum</name>
    <dbReference type="NCBI Taxonomy" id="4567"/>
    <lineage>
        <taxon>Eukaryota</taxon>
        <taxon>Viridiplantae</taxon>
        <taxon>Streptophyta</taxon>
        <taxon>Embryophyta</taxon>
        <taxon>Tracheophyta</taxon>
        <taxon>Spermatophyta</taxon>
        <taxon>Magnoliopsida</taxon>
        <taxon>Liliopsida</taxon>
        <taxon>Poales</taxon>
        <taxon>Poaceae</taxon>
        <taxon>BOP clade</taxon>
        <taxon>Pooideae</taxon>
        <taxon>Triticodae</taxon>
        <taxon>Triticeae</taxon>
        <taxon>Triticinae</taxon>
        <taxon>Triticum</taxon>
    </lineage>
</organism>
<dbReference type="Gramene" id="TRITD4Bv1G107720.1">
    <property type="protein sequence ID" value="TRITD4Bv1G107720.1"/>
    <property type="gene ID" value="TRITD4Bv1G107720"/>
</dbReference>
<accession>A0A9R0WBV8</accession>
<evidence type="ECO:0000313" key="2">
    <source>
        <dbReference type="EMBL" id="VAI06060.1"/>
    </source>
</evidence>
<gene>
    <name evidence="2" type="ORF">TRITD_4Bv1G107720</name>
</gene>
<name>A0A9R0WBV8_TRITD</name>
<evidence type="ECO:0000256" key="1">
    <source>
        <dbReference type="SAM" id="MobiDB-lite"/>
    </source>
</evidence>
<reference evidence="2 3" key="1">
    <citation type="submission" date="2017-09" db="EMBL/GenBank/DDBJ databases">
        <authorList>
            <consortium name="International Durum Wheat Genome Sequencing Consortium (IDWGSC)"/>
            <person name="Milanesi L."/>
        </authorList>
    </citation>
    <scope>NUCLEOTIDE SEQUENCE [LARGE SCALE GENOMIC DNA]</scope>
    <source>
        <strain evidence="3">cv. Svevo</strain>
    </source>
</reference>
<keyword evidence="3" id="KW-1185">Reference proteome</keyword>
<dbReference type="EMBL" id="LT934118">
    <property type="protein sequence ID" value="VAI06060.1"/>
    <property type="molecule type" value="Genomic_DNA"/>
</dbReference>
<dbReference type="AlphaFoldDB" id="A0A9R0WBV8"/>
<sequence length="116" mass="12280">MPCREILLSQGLGSQGKFPMKVAHSRDLPSLSFPLPCSPPPLASPAEEERAALSHAATPTSSRLVGGEGDDDDGSICGLPRHGMGGNGSIRSTQRRHAQGRPRQLQIEAATTNRRS</sequence>
<protein>
    <submittedName>
        <fullName evidence="2">Uncharacterized protein</fullName>
    </submittedName>
</protein>